<organism evidence="2 3">
    <name type="scientific">Haloferax larsenii</name>
    <dbReference type="NCBI Taxonomy" id="302484"/>
    <lineage>
        <taxon>Archaea</taxon>
        <taxon>Methanobacteriati</taxon>
        <taxon>Methanobacteriota</taxon>
        <taxon>Stenosarchaea group</taxon>
        <taxon>Halobacteria</taxon>
        <taxon>Halobacteriales</taxon>
        <taxon>Haloferacaceae</taxon>
        <taxon>Haloferax</taxon>
    </lineage>
</organism>
<reference evidence="2" key="1">
    <citation type="submission" date="2021-07" db="EMBL/GenBank/DDBJ databases">
        <title>Studies on halocins as antimicrobial molecules from haloarchaea.</title>
        <authorList>
            <person name="Kumar S."/>
            <person name="Khare S.K."/>
        </authorList>
    </citation>
    <scope>NUCLEOTIDE SEQUENCE</scope>
    <source>
        <strain evidence="2">NCIM 5678</strain>
    </source>
</reference>
<name>A0ABY5R962_HALLR</name>
<dbReference type="RefSeq" id="WP_258301643.1">
    <property type="nucleotide sequence ID" value="NZ_CP078063.1"/>
</dbReference>
<dbReference type="EMBL" id="CP078063">
    <property type="protein sequence ID" value="UVE48886.1"/>
    <property type="molecule type" value="Genomic_DNA"/>
</dbReference>
<dbReference type="Pfam" id="PF24362">
    <property type="entry name" value="DUF7518"/>
    <property type="match status" value="1"/>
</dbReference>
<feature type="compositionally biased region" description="Low complexity" evidence="1">
    <location>
        <begin position="58"/>
        <end position="71"/>
    </location>
</feature>
<feature type="region of interest" description="Disordered" evidence="1">
    <location>
        <begin position="36"/>
        <end position="117"/>
    </location>
</feature>
<evidence type="ECO:0000313" key="3">
    <source>
        <dbReference type="Proteomes" id="UP001058330"/>
    </source>
</evidence>
<protein>
    <submittedName>
        <fullName evidence="2">Chromosome segregation protein SMC</fullName>
    </submittedName>
</protein>
<feature type="compositionally biased region" description="Acidic residues" evidence="1">
    <location>
        <begin position="73"/>
        <end position="111"/>
    </location>
</feature>
<sequence>MSNRVEELESKVAELQAAVNGLTEELVETKERLRQLEDANDVEIPTRAAQRRGDAEAQSQTQSQSQTQPQSDATDETELVDADAEGGQVDDDEIKTDETEDSDEGETETLGDDIIVA</sequence>
<gene>
    <name evidence="2" type="ORF">KU306_07990</name>
</gene>
<proteinExistence type="predicted"/>
<accession>A0ABY5R962</accession>
<evidence type="ECO:0000256" key="1">
    <source>
        <dbReference type="SAM" id="MobiDB-lite"/>
    </source>
</evidence>
<keyword evidence="3" id="KW-1185">Reference proteome</keyword>
<dbReference type="GeneID" id="74528831"/>
<dbReference type="Proteomes" id="UP001058330">
    <property type="component" value="Chromosome"/>
</dbReference>
<dbReference type="InterPro" id="IPR055940">
    <property type="entry name" value="DUF7518"/>
</dbReference>
<evidence type="ECO:0000313" key="2">
    <source>
        <dbReference type="EMBL" id="UVE48886.1"/>
    </source>
</evidence>